<gene>
    <name evidence="1" type="ORF">DVR09_15245</name>
</gene>
<dbReference type="RefSeq" id="WP_115418122.1">
    <property type="nucleotide sequence ID" value="NZ_CP031358.1"/>
</dbReference>
<keyword evidence="1" id="KW-0614">Plasmid</keyword>
<dbReference type="Proteomes" id="UP000254508">
    <property type="component" value="Plasmid unnamed"/>
</dbReference>
<sequence length="190" mass="21343">MGTFSWKTADTNESIAISDSSRGARDVYLLQPGDEAPIKEDDYEGCGVFGGVDAYQWLAERNLTPEQLQEAIEVCGNAKMVGVSLEHGNYFEHSKTGQLYTIFHRYPPIVDQPITHLDITYGTPHEFFDGMDANTAIKSGLLIPRRVELEFPLKFSFSPNEDYASLPASERCPYQGVYFPEDEDEDDEEA</sequence>
<name>A0A345YIQ7_9SPHN</name>
<proteinExistence type="predicted"/>
<protein>
    <submittedName>
        <fullName evidence="1">Uncharacterized protein</fullName>
    </submittedName>
</protein>
<evidence type="ECO:0000313" key="1">
    <source>
        <dbReference type="EMBL" id="AXK43809.1"/>
    </source>
</evidence>
<reference evidence="1 2" key="1">
    <citation type="submission" date="2018-07" db="EMBL/GenBank/DDBJ databases">
        <title>Genome sequence of Erythrobacter strain YH-07, an antagonistic bacterium isolated from Yellow Sea.</title>
        <authorList>
            <person name="Tang T."/>
            <person name="Liu Q."/>
            <person name="Sun X."/>
        </authorList>
    </citation>
    <scope>NUCLEOTIDE SEQUENCE [LARGE SCALE GENOMIC DNA]</scope>
    <source>
        <strain evidence="1 2">YH-07</strain>
        <plasmid evidence="1 2">unnamed</plasmid>
    </source>
</reference>
<dbReference type="KEGG" id="err:DVR09_15245"/>
<geneLocation type="plasmid" evidence="1 2">
    <name>unnamed</name>
</geneLocation>
<evidence type="ECO:0000313" key="2">
    <source>
        <dbReference type="Proteomes" id="UP000254508"/>
    </source>
</evidence>
<dbReference type="OrthoDB" id="5862412at2"/>
<accession>A0A345YIQ7</accession>
<keyword evidence="2" id="KW-1185">Reference proteome</keyword>
<organism evidence="1 2">
    <name type="scientific">Erythrobacter aureus</name>
    <dbReference type="NCBI Taxonomy" id="2182384"/>
    <lineage>
        <taxon>Bacteria</taxon>
        <taxon>Pseudomonadati</taxon>
        <taxon>Pseudomonadota</taxon>
        <taxon>Alphaproteobacteria</taxon>
        <taxon>Sphingomonadales</taxon>
        <taxon>Erythrobacteraceae</taxon>
        <taxon>Erythrobacter/Porphyrobacter group</taxon>
        <taxon>Erythrobacter</taxon>
    </lineage>
</organism>
<dbReference type="EMBL" id="CP031358">
    <property type="protein sequence ID" value="AXK43809.1"/>
    <property type="molecule type" value="Genomic_DNA"/>
</dbReference>
<dbReference type="AlphaFoldDB" id="A0A345YIQ7"/>